<proteinExistence type="predicted"/>
<evidence type="ECO:0000313" key="2">
    <source>
        <dbReference type="Proteomes" id="UP001231649"/>
    </source>
</evidence>
<comment type="caution">
    <text evidence="1">The sequence shown here is derived from an EMBL/GenBank/DDBJ whole genome shotgun (WGS) entry which is preliminary data.</text>
</comment>
<keyword evidence="2" id="KW-1185">Reference proteome</keyword>
<organism evidence="1 2">
    <name type="scientific">Mythimna loreyi</name>
    <dbReference type="NCBI Taxonomy" id="667449"/>
    <lineage>
        <taxon>Eukaryota</taxon>
        <taxon>Metazoa</taxon>
        <taxon>Ecdysozoa</taxon>
        <taxon>Arthropoda</taxon>
        <taxon>Hexapoda</taxon>
        <taxon>Insecta</taxon>
        <taxon>Pterygota</taxon>
        <taxon>Neoptera</taxon>
        <taxon>Endopterygota</taxon>
        <taxon>Lepidoptera</taxon>
        <taxon>Glossata</taxon>
        <taxon>Ditrysia</taxon>
        <taxon>Noctuoidea</taxon>
        <taxon>Noctuidae</taxon>
        <taxon>Noctuinae</taxon>
        <taxon>Hadenini</taxon>
        <taxon>Mythimna</taxon>
    </lineage>
</organism>
<reference evidence="1" key="1">
    <citation type="submission" date="2023-03" db="EMBL/GenBank/DDBJ databases">
        <title>Chromosome-level genomes of two armyworms, Mythimna separata and Mythimna loreyi, provide insights into the biosynthesis and reception of sex pheromones.</title>
        <authorList>
            <person name="Zhao H."/>
        </authorList>
    </citation>
    <scope>NUCLEOTIDE SEQUENCE</scope>
    <source>
        <strain evidence="1">BeijingLab</strain>
    </source>
</reference>
<name>A0ACC2QIP9_9NEOP</name>
<gene>
    <name evidence="1" type="ORF">PYW08_005811</name>
</gene>
<evidence type="ECO:0000313" key="1">
    <source>
        <dbReference type="EMBL" id="KAJ8717412.1"/>
    </source>
</evidence>
<accession>A0ACC2QIP9</accession>
<dbReference type="Proteomes" id="UP001231649">
    <property type="component" value="Chromosome 18"/>
</dbReference>
<protein>
    <submittedName>
        <fullName evidence="1">Uncharacterized protein</fullName>
    </submittedName>
</protein>
<dbReference type="EMBL" id="CM056794">
    <property type="protein sequence ID" value="KAJ8717412.1"/>
    <property type="molecule type" value="Genomic_DNA"/>
</dbReference>
<sequence length="186" mass="21439">MGHYCCCIVGCKNNSRNSQCKFYIFPKAAWKLDQRYKWMAAVKRKNVDGSPWSPKPDDKICSEHFIGGKKSDAQASPSYVPTIFPKVYRRQKINESHALARYTRLIKRRTTHVADTTTFSLGYRSKHFLKISPFGIFTINKLTNTGFSPLLFTARFWITNFVVNVIGILKQQHVCTSRSGYKRNCI</sequence>